<dbReference type="AlphaFoldDB" id="A0AA39WK90"/>
<proteinExistence type="predicted"/>
<reference evidence="1" key="1">
    <citation type="submission" date="2023-06" db="EMBL/GenBank/DDBJ databases">
        <title>Genome-scale phylogeny and comparative genomics of the fungal order Sordariales.</title>
        <authorList>
            <consortium name="Lawrence Berkeley National Laboratory"/>
            <person name="Hensen N."/>
            <person name="Bonometti L."/>
            <person name="Westerberg I."/>
            <person name="Brannstrom I.O."/>
            <person name="Guillou S."/>
            <person name="Cros-Aarteil S."/>
            <person name="Calhoun S."/>
            <person name="Haridas S."/>
            <person name="Kuo A."/>
            <person name="Mondo S."/>
            <person name="Pangilinan J."/>
            <person name="Riley R."/>
            <person name="Labutti K."/>
            <person name="Andreopoulos B."/>
            <person name="Lipzen A."/>
            <person name="Chen C."/>
            <person name="Yanf M."/>
            <person name="Daum C."/>
            <person name="Ng V."/>
            <person name="Clum A."/>
            <person name="Steindorff A."/>
            <person name="Ohm R."/>
            <person name="Martin F."/>
            <person name="Silar P."/>
            <person name="Natvig D."/>
            <person name="Lalanne C."/>
            <person name="Gautier V."/>
            <person name="Ament-Velasquez S.L."/>
            <person name="Kruys A."/>
            <person name="Hutchinson M.I."/>
            <person name="Powell A.J."/>
            <person name="Barry K."/>
            <person name="Miller A.N."/>
            <person name="Grigoriev I.V."/>
            <person name="Debuchy R."/>
            <person name="Gladieux P."/>
            <person name="Thoren M.H."/>
            <person name="Johannesson H."/>
        </authorList>
    </citation>
    <scope>NUCLEOTIDE SEQUENCE</scope>
    <source>
        <strain evidence="1">CBS 606.72</strain>
    </source>
</reference>
<protein>
    <submittedName>
        <fullName evidence="1">Uncharacterized protein</fullName>
    </submittedName>
</protein>
<sequence>MIIGPKPDEDYRHRHDEGIRVKGYTHQWADALRAVRRLVANPNPDQTYAVRELELANFGYRRGERKMAKIQTDLDKEETLAAFVKALPNLRQVRLSNAGPPFEAFLQALNEHPNKPDVHLLGETGLRLVSGPLPCVATIRARVNPYTDKPEKANTRMTDLQKLFLSCTNLRSFALTVSGNYGGCMRPHIHHTVTENFQFDGGKVTFPPLESLSLNGYHPAEDEGEWPYWRDGMQWGRLKSLSLGPHPIGHGESGTSLLQHFQGLATSLRSLTVVCWASEGSEKPAVLRRFLESFDTLVEITVKRHFVPARSLITHKKLRKLILHCIEVERPEGESRPTLDVDDLVLLDNSCTELEELEIDISRDTSGQWPKPILETLAASFPNLRRLTLHCEVGIDFSGGFYGAPERPEGPLLPILDETVVRTFAEPFFALRGPSKLENLTLKTGENLRRFPQWPPTYSYQERGWERVRHVYPSGRDGEVKVERGESASWYQYSDWFDSD</sequence>
<dbReference type="EMBL" id="JAULSU010000005">
    <property type="protein sequence ID" value="KAK0616919.1"/>
    <property type="molecule type" value="Genomic_DNA"/>
</dbReference>
<evidence type="ECO:0000313" key="2">
    <source>
        <dbReference type="Proteomes" id="UP001175000"/>
    </source>
</evidence>
<dbReference type="Gene3D" id="3.80.10.10">
    <property type="entry name" value="Ribonuclease Inhibitor"/>
    <property type="match status" value="1"/>
</dbReference>
<keyword evidence="2" id="KW-1185">Reference proteome</keyword>
<evidence type="ECO:0000313" key="1">
    <source>
        <dbReference type="EMBL" id="KAK0616919.1"/>
    </source>
</evidence>
<comment type="caution">
    <text evidence="1">The sequence shown here is derived from an EMBL/GenBank/DDBJ whole genome shotgun (WGS) entry which is preliminary data.</text>
</comment>
<gene>
    <name evidence="1" type="ORF">B0T14DRAFT_254460</name>
</gene>
<dbReference type="SUPFAM" id="SSF52047">
    <property type="entry name" value="RNI-like"/>
    <property type="match status" value="1"/>
</dbReference>
<organism evidence="1 2">
    <name type="scientific">Immersiella caudata</name>
    <dbReference type="NCBI Taxonomy" id="314043"/>
    <lineage>
        <taxon>Eukaryota</taxon>
        <taxon>Fungi</taxon>
        <taxon>Dikarya</taxon>
        <taxon>Ascomycota</taxon>
        <taxon>Pezizomycotina</taxon>
        <taxon>Sordariomycetes</taxon>
        <taxon>Sordariomycetidae</taxon>
        <taxon>Sordariales</taxon>
        <taxon>Lasiosphaeriaceae</taxon>
        <taxon>Immersiella</taxon>
    </lineage>
</organism>
<dbReference type="InterPro" id="IPR032675">
    <property type="entry name" value="LRR_dom_sf"/>
</dbReference>
<dbReference type="Proteomes" id="UP001175000">
    <property type="component" value="Unassembled WGS sequence"/>
</dbReference>
<accession>A0AA39WK90</accession>
<name>A0AA39WK90_9PEZI</name>